<reference evidence="1 2" key="1">
    <citation type="journal article" date="2015" name="Genome Biol. Evol.">
        <title>Comparative Genomics of a Bacterivorous Green Alga Reveals Evolutionary Causalities and Consequences of Phago-Mixotrophic Mode of Nutrition.</title>
        <authorList>
            <person name="Burns J.A."/>
            <person name="Paasch A."/>
            <person name="Narechania A."/>
            <person name="Kim E."/>
        </authorList>
    </citation>
    <scope>NUCLEOTIDE SEQUENCE [LARGE SCALE GENOMIC DNA]</scope>
    <source>
        <strain evidence="1 2">PLY_AMNH</strain>
    </source>
</reference>
<name>A0AAE0GDD6_9CHLO</name>
<dbReference type="AlphaFoldDB" id="A0AAE0GDD6"/>
<protein>
    <submittedName>
        <fullName evidence="1">Uncharacterized protein</fullName>
    </submittedName>
</protein>
<sequence>MTQDLRIAWGGTVTCSDLWIAIGGLGGSAPSLLDTLKEKSDTPQDTWPGLLLRAGFLKMEGPGESFWRSTLDADLAAMAVLMRTLRAEGWPPVFIYMYDAAWRALLPLYDVAASILDTSPSEVLLEPSFFAWSLQAVKQGADQGKAVVGNNFGLPHRDYSFNESWCMEVWHCPLSDAAAFFTPGTPLTPLSGMPGSDWPKNAPSFVRMGRLAERDAGL</sequence>
<dbReference type="EMBL" id="LGRX02006808">
    <property type="protein sequence ID" value="KAK3276041.1"/>
    <property type="molecule type" value="Genomic_DNA"/>
</dbReference>
<accession>A0AAE0GDD6</accession>
<organism evidence="1 2">
    <name type="scientific">Cymbomonas tetramitiformis</name>
    <dbReference type="NCBI Taxonomy" id="36881"/>
    <lineage>
        <taxon>Eukaryota</taxon>
        <taxon>Viridiplantae</taxon>
        <taxon>Chlorophyta</taxon>
        <taxon>Pyramimonadophyceae</taxon>
        <taxon>Pyramimonadales</taxon>
        <taxon>Pyramimonadaceae</taxon>
        <taxon>Cymbomonas</taxon>
    </lineage>
</organism>
<evidence type="ECO:0000313" key="2">
    <source>
        <dbReference type="Proteomes" id="UP001190700"/>
    </source>
</evidence>
<evidence type="ECO:0000313" key="1">
    <source>
        <dbReference type="EMBL" id="KAK3276041.1"/>
    </source>
</evidence>
<proteinExistence type="predicted"/>
<gene>
    <name evidence="1" type="ORF">CYMTET_15863</name>
</gene>
<comment type="caution">
    <text evidence="1">The sequence shown here is derived from an EMBL/GenBank/DDBJ whole genome shotgun (WGS) entry which is preliminary data.</text>
</comment>
<keyword evidence="2" id="KW-1185">Reference proteome</keyword>
<dbReference type="Proteomes" id="UP001190700">
    <property type="component" value="Unassembled WGS sequence"/>
</dbReference>